<dbReference type="Proteomes" id="UP000033514">
    <property type="component" value="Unassembled WGS sequence"/>
</dbReference>
<dbReference type="PROSITE" id="PS50405">
    <property type="entry name" value="GST_CTER"/>
    <property type="match status" value="1"/>
</dbReference>
<dbReference type="SUPFAM" id="SSF47616">
    <property type="entry name" value="GST C-terminal domain-like"/>
    <property type="match status" value="1"/>
</dbReference>
<gene>
    <name evidence="3" type="ORF">VW35_07740</name>
</gene>
<accession>A0A0F5LDE0</accession>
<name>A0A0F5LDE0_9HYPH</name>
<keyword evidence="4" id="KW-1185">Reference proteome</keyword>
<protein>
    <submittedName>
        <fullName evidence="3">Glutathione S-transferase</fullName>
    </submittedName>
</protein>
<dbReference type="CDD" id="cd03056">
    <property type="entry name" value="GST_N_4"/>
    <property type="match status" value="1"/>
</dbReference>
<dbReference type="PANTHER" id="PTHR44051:SF2">
    <property type="entry name" value="HYPOTHETICAL GLUTATHIONE S-TRANSFERASE LIKE PROTEIN"/>
    <property type="match status" value="1"/>
</dbReference>
<dbReference type="Pfam" id="PF13417">
    <property type="entry name" value="GST_N_3"/>
    <property type="match status" value="1"/>
</dbReference>
<dbReference type="InterPro" id="IPR040079">
    <property type="entry name" value="Glutathione_S-Trfase"/>
</dbReference>
<dbReference type="InterPro" id="IPR036282">
    <property type="entry name" value="Glutathione-S-Trfase_C_sf"/>
</dbReference>
<evidence type="ECO:0000259" key="2">
    <source>
        <dbReference type="PROSITE" id="PS50405"/>
    </source>
</evidence>
<dbReference type="PROSITE" id="PS50404">
    <property type="entry name" value="GST_NTER"/>
    <property type="match status" value="1"/>
</dbReference>
<dbReference type="Gene3D" id="3.40.30.10">
    <property type="entry name" value="Glutaredoxin"/>
    <property type="match status" value="1"/>
</dbReference>
<dbReference type="SFLD" id="SFLDS00019">
    <property type="entry name" value="Glutathione_Transferase_(cytos"/>
    <property type="match status" value="1"/>
</dbReference>
<dbReference type="PANTHER" id="PTHR44051">
    <property type="entry name" value="GLUTATHIONE S-TRANSFERASE-RELATED"/>
    <property type="match status" value="1"/>
</dbReference>
<keyword evidence="3" id="KW-0808">Transferase</keyword>
<evidence type="ECO:0000313" key="3">
    <source>
        <dbReference type="EMBL" id="KKB80290.1"/>
    </source>
</evidence>
<dbReference type="PATRIC" id="fig|361041.3.peg.885"/>
<dbReference type="InterPro" id="IPR004045">
    <property type="entry name" value="Glutathione_S-Trfase_N"/>
</dbReference>
<dbReference type="SUPFAM" id="SSF52833">
    <property type="entry name" value="Thioredoxin-like"/>
    <property type="match status" value="1"/>
</dbReference>
<dbReference type="InterPro" id="IPR010987">
    <property type="entry name" value="Glutathione-S-Trfase_C-like"/>
</dbReference>
<feature type="domain" description="GST N-terminal" evidence="1">
    <location>
        <begin position="1"/>
        <end position="83"/>
    </location>
</feature>
<dbReference type="RefSeq" id="WP_046142351.1">
    <property type="nucleotide sequence ID" value="NZ_LAJG01000014.1"/>
</dbReference>
<dbReference type="Gene3D" id="1.20.1050.10">
    <property type="match status" value="1"/>
</dbReference>
<dbReference type="EMBL" id="LAJG01000014">
    <property type="protein sequence ID" value="KKB80290.1"/>
    <property type="molecule type" value="Genomic_DNA"/>
</dbReference>
<dbReference type="SFLD" id="SFLDG00358">
    <property type="entry name" value="Main_(cytGST)"/>
    <property type="match status" value="1"/>
</dbReference>
<reference evidence="3 4" key="1">
    <citation type="submission" date="2015-03" db="EMBL/GenBank/DDBJ databases">
        <authorList>
            <person name="Hassan Y.I."/>
            <person name="Lepp D."/>
            <person name="Zhou T."/>
        </authorList>
    </citation>
    <scope>NUCLEOTIDE SEQUENCE [LARGE SCALE GENOMIC DNA]</scope>
    <source>
        <strain evidence="3 4">GH2-10</strain>
    </source>
</reference>
<evidence type="ECO:0000259" key="1">
    <source>
        <dbReference type="PROSITE" id="PS50404"/>
    </source>
</evidence>
<comment type="caution">
    <text evidence="3">The sequence shown here is derived from an EMBL/GenBank/DDBJ whole genome shotgun (WGS) entry which is preliminary data.</text>
</comment>
<dbReference type="STRING" id="361041.VW35_07740"/>
<dbReference type="GO" id="GO:0016740">
    <property type="term" value="F:transferase activity"/>
    <property type="evidence" value="ECO:0007669"/>
    <property type="project" value="UniProtKB-KW"/>
</dbReference>
<evidence type="ECO:0000313" key="4">
    <source>
        <dbReference type="Proteomes" id="UP000033514"/>
    </source>
</evidence>
<dbReference type="AlphaFoldDB" id="A0A0F5LDE0"/>
<proteinExistence type="predicted"/>
<dbReference type="OrthoDB" id="9810080at2"/>
<feature type="domain" description="GST C-terminal" evidence="2">
    <location>
        <begin position="89"/>
        <end position="212"/>
    </location>
</feature>
<dbReference type="InterPro" id="IPR036249">
    <property type="entry name" value="Thioredoxin-like_sf"/>
</dbReference>
<organism evidence="3 4">
    <name type="scientific">Devosia soli</name>
    <dbReference type="NCBI Taxonomy" id="361041"/>
    <lineage>
        <taxon>Bacteria</taxon>
        <taxon>Pseudomonadati</taxon>
        <taxon>Pseudomonadota</taxon>
        <taxon>Alphaproteobacteria</taxon>
        <taxon>Hyphomicrobiales</taxon>
        <taxon>Devosiaceae</taxon>
        <taxon>Devosia</taxon>
    </lineage>
</organism>
<sequence length="214" mass="24199">MTITLYDFELSGNCYKLRLLMNILNVPYAIHPVDFFPGREHKADWFLRLNPFGQLPVLKDDDLVLSDSGAILAYLAKKYDTSGQWFPDDPAVTAEILRWHAVADDISATSSAARLALGYSYPFDIEKSQKGAHRIFRILDEHLWFGEKAGRDWLCAPAHPTTADIACFPYVMLSEEGGISRQDYPALRRWTDRVRRIPGFMVMSGIFPAGPAKT</sequence>